<evidence type="ECO:0000313" key="11">
    <source>
        <dbReference type="EMBL" id="KAG8197715.1"/>
    </source>
</evidence>
<dbReference type="AlphaFoldDB" id="A0AAV6VLV5"/>
<evidence type="ECO:0000256" key="3">
    <source>
        <dbReference type="ARBA" id="ARBA00022782"/>
    </source>
</evidence>
<dbReference type="GO" id="GO:0005634">
    <property type="term" value="C:nucleus"/>
    <property type="evidence" value="ECO:0007669"/>
    <property type="project" value="UniProtKB-SubCell"/>
</dbReference>
<keyword evidence="5" id="KW-0805">Transcription regulation</keyword>
<evidence type="ECO:0000256" key="2">
    <source>
        <dbReference type="ARBA" id="ARBA00022473"/>
    </source>
</evidence>
<dbReference type="InterPro" id="IPR036638">
    <property type="entry name" value="HLH_DNA-bd_sf"/>
</dbReference>
<sequence length="426" mass="48418">MEDIAYQFGSENINLTDVNINDGDCTSFVTDHEDSARKRLDSDEDFQTIDHEQFGDITSFPGLNPRTTEIEEDLKIVYDSSTTVCSSDLQYNKECIKDFQDCRIVNHHDVKESSTEEEPRPKPFIRRGAQLIRLQVAPDPSKQQPINVEDDDDLKKDNTSTILFQEAKLENVKFELAKNAEEPDFKLLTPKVPAASQKQILELPNSENSSNFTKFQDIRHSENVTIQGIPSTSQASIVFIDDTGSDFILPRTKECSPKTPTVSKTEMLEENSSLPRSLTDVTTDSTRVNSNSSFPSINLSGTVSSDYQSFSSTSPHGSDFFASKYIQRFITADNKVVYGCKDTNGEFNYVSQDFIDKQTHNEKERFRRSRVSGACGALRKLVPGLTERTDKATVFERSALYLTFLRDKFQSQFDQSYREKYFTERQ</sequence>
<keyword evidence="8" id="KW-0539">Nucleus</keyword>
<accession>A0AAV6VLV5</accession>
<dbReference type="PANTHER" id="PTHR15402:SF2">
    <property type="entry name" value="TRANSCRIPTION FACTOR LIKE 5"/>
    <property type="match status" value="1"/>
</dbReference>
<dbReference type="Pfam" id="PF00010">
    <property type="entry name" value="HLH"/>
    <property type="match status" value="1"/>
</dbReference>
<keyword evidence="7" id="KW-0804">Transcription</keyword>
<dbReference type="InterPro" id="IPR011598">
    <property type="entry name" value="bHLH_dom"/>
</dbReference>
<dbReference type="EMBL" id="JAFNEN010000052">
    <property type="protein sequence ID" value="KAG8197715.1"/>
    <property type="molecule type" value="Genomic_DNA"/>
</dbReference>
<dbReference type="CDD" id="cd19683">
    <property type="entry name" value="bHLH_SOHLH_like"/>
    <property type="match status" value="1"/>
</dbReference>
<comment type="subcellular location">
    <subcellularLocation>
        <location evidence="1">Nucleus</location>
    </subcellularLocation>
</comment>
<dbReference type="GO" id="GO:0046983">
    <property type="term" value="F:protein dimerization activity"/>
    <property type="evidence" value="ECO:0007669"/>
    <property type="project" value="InterPro"/>
</dbReference>
<evidence type="ECO:0000256" key="6">
    <source>
        <dbReference type="ARBA" id="ARBA00023125"/>
    </source>
</evidence>
<gene>
    <name evidence="11" type="ORF">JTE90_001638</name>
</gene>
<proteinExistence type="predicted"/>
<dbReference type="SMART" id="SM00353">
    <property type="entry name" value="HLH"/>
    <property type="match status" value="1"/>
</dbReference>
<evidence type="ECO:0000256" key="4">
    <source>
        <dbReference type="ARBA" id="ARBA00022871"/>
    </source>
</evidence>
<dbReference type="InterPro" id="IPR039583">
    <property type="entry name" value="TCFL5/SOLH1/2"/>
</dbReference>
<keyword evidence="6" id="KW-0238">DNA-binding</keyword>
<dbReference type="GO" id="GO:0007283">
    <property type="term" value="P:spermatogenesis"/>
    <property type="evidence" value="ECO:0007669"/>
    <property type="project" value="UniProtKB-KW"/>
</dbReference>
<dbReference type="PANTHER" id="PTHR15402">
    <property type="entry name" value="TRANSCRIPTION FACTOR-LIKE 5 PROTEIN"/>
    <property type="match status" value="1"/>
</dbReference>
<dbReference type="PROSITE" id="PS50888">
    <property type="entry name" value="BHLH"/>
    <property type="match status" value="1"/>
</dbReference>
<keyword evidence="12" id="KW-1185">Reference proteome</keyword>
<dbReference type="SUPFAM" id="SSF47459">
    <property type="entry name" value="HLH, helix-loop-helix DNA-binding domain"/>
    <property type="match status" value="1"/>
</dbReference>
<evidence type="ECO:0000256" key="9">
    <source>
        <dbReference type="SAM" id="MobiDB-lite"/>
    </source>
</evidence>
<evidence type="ECO:0000259" key="10">
    <source>
        <dbReference type="PROSITE" id="PS50888"/>
    </source>
</evidence>
<dbReference type="GO" id="GO:0000981">
    <property type="term" value="F:DNA-binding transcription factor activity, RNA polymerase II-specific"/>
    <property type="evidence" value="ECO:0007669"/>
    <property type="project" value="TreeGrafter"/>
</dbReference>
<comment type="caution">
    <text evidence="11">The sequence shown here is derived from an EMBL/GenBank/DDBJ whole genome shotgun (WGS) entry which is preliminary data.</text>
</comment>
<dbReference type="Gene3D" id="4.10.280.10">
    <property type="entry name" value="Helix-loop-helix DNA-binding domain"/>
    <property type="match status" value="1"/>
</dbReference>
<name>A0AAV6VLV5_9ARAC</name>
<reference evidence="11 12" key="1">
    <citation type="journal article" date="2022" name="Nat. Ecol. Evol.">
        <title>A masculinizing supergene underlies an exaggerated male reproductive morph in a spider.</title>
        <authorList>
            <person name="Hendrickx F."/>
            <person name="De Corte Z."/>
            <person name="Sonet G."/>
            <person name="Van Belleghem S.M."/>
            <person name="Kostlbacher S."/>
            <person name="Vangestel C."/>
        </authorList>
    </citation>
    <scope>NUCLEOTIDE SEQUENCE [LARGE SCALE GENOMIC DNA]</scope>
    <source>
        <strain evidence="11">W744_W776</strain>
    </source>
</reference>
<dbReference type="GO" id="GO:0000978">
    <property type="term" value="F:RNA polymerase II cis-regulatory region sequence-specific DNA binding"/>
    <property type="evidence" value="ECO:0007669"/>
    <property type="project" value="TreeGrafter"/>
</dbReference>
<organism evidence="11 12">
    <name type="scientific">Oedothorax gibbosus</name>
    <dbReference type="NCBI Taxonomy" id="931172"/>
    <lineage>
        <taxon>Eukaryota</taxon>
        <taxon>Metazoa</taxon>
        <taxon>Ecdysozoa</taxon>
        <taxon>Arthropoda</taxon>
        <taxon>Chelicerata</taxon>
        <taxon>Arachnida</taxon>
        <taxon>Araneae</taxon>
        <taxon>Araneomorphae</taxon>
        <taxon>Entelegynae</taxon>
        <taxon>Araneoidea</taxon>
        <taxon>Linyphiidae</taxon>
        <taxon>Erigoninae</taxon>
        <taxon>Oedothorax</taxon>
    </lineage>
</organism>
<evidence type="ECO:0000256" key="8">
    <source>
        <dbReference type="ARBA" id="ARBA00023242"/>
    </source>
</evidence>
<dbReference type="GO" id="GO:0030154">
    <property type="term" value="P:cell differentiation"/>
    <property type="evidence" value="ECO:0007669"/>
    <property type="project" value="UniProtKB-KW"/>
</dbReference>
<keyword evidence="4" id="KW-0744">Spermatogenesis</keyword>
<keyword evidence="3" id="KW-0221">Differentiation</keyword>
<feature type="domain" description="BHLH" evidence="10">
    <location>
        <begin position="355"/>
        <end position="405"/>
    </location>
</feature>
<protein>
    <recommendedName>
        <fullName evidence="10">BHLH domain-containing protein</fullName>
    </recommendedName>
</protein>
<keyword evidence="2" id="KW-0217">Developmental protein</keyword>
<evidence type="ECO:0000256" key="5">
    <source>
        <dbReference type="ARBA" id="ARBA00023015"/>
    </source>
</evidence>
<feature type="region of interest" description="Disordered" evidence="9">
    <location>
        <begin position="269"/>
        <end position="289"/>
    </location>
</feature>
<evidence type="ECO:0000256" key="1">
    <source>
        <dbReference type="ARBA" id="ARBA00004123"/>
    </source>
</evidence>
<evidence type="ECO:0000313" key="12">
    <source>
        <dbReference type="Proteomes" id="UP000827092"/>
    </source>
</evidence>
<dbReference type="Proteomes" id="UP000827092">
    <property type="component" value="Unassembled WGS sequence"/>
</dbReference>
<evidence type="ECO:0000256" key="7">
    <source>
        <dbReference type="ARBA" id="ARBA00023163"/>
    </source>
</evidence>